<gene>
    <name evidence="14" type="primary">LOC110419791</name>
</gene>
<comment type="catalytic activity">
    <reaction evidence="10">
        <text>an acyl-CoA + a 1,2-diacyl-sn-glycerol = a triacyl-sn-glycerol + CoA</text>
        <dbReference type="Rhea" id="RHEA:10868"/>
        <dbReference type="ChEBI" id="CHEBI:17815"/>
        <dbReference type="ChEBI" id="CHEBI:57287"/>
        <dbReference type="ChEBI" id="CHEBI:58342"/>
        <dbReference type="ChEBI" id="CHEBI:64615"/>
        <dbReference type="EC" id="2.3.1.20"/>
    </reaction>
</comment>
<evidence type="ECO:0000256" key="1">
    <source>
        <dbReference type="ARBA" id="ARBA00004162"/>
    </source>
</evidence>
<comment type="pathway">
    <text evidence="4">Lipid metabolism.</text>
</comment>
<feature type="domain" description="O-acyltransferase WSD1-like N-terminal" evidence="11">
    <location>
        <begin position="68"/>
        <end position="287"/>
    </location>
</feature>
<dbReference type="Pfam" id="PF03007">
    <property type="entry name" value="WS_DGAT_cat"/>
    <property type="match status" value="1"/>
</dbReference>
<evidence type="ECO:0000256" key="2">
    <source>
        <dbReference type="ARBA" id="ARBA00004586"/>
    </source>
</evidence>
<evidence type="ECO:0000313" key="13">
    <source>
        <dbReference type="Proteomes" id="UP000504621"/>
    </source>
</evidence>
<comment type="catalytic activity">
    <reaction evidence="9">
        <text>a long chain fatty alcohol + a fatty acyl-CoA = a long-chain alcohol wax ester + CoA</text>
        <dbReference type="Rhea" id="RHEA:38443"/>
        <dbReference type="ChEBI" id="CHEBI:17135"/>
        <dbReference type="ChEBI" id="CHEBI:57287"/>
        <dbReference type="ChEBI" id="CHEBI:77636"/>
        <dbReference type="ChEBI" id="CHEBI:235323"/>
        <dbReference type="EC" id="2.3.1.75"/>
    </reaction>
</comment>
<protein>
    <submittedName>
        <fullName evidence="14">O-acyltransferase WSD1-like isoform X1</fullName>
    </submittedName>
</protein>
<keyword evidence="5" id="KW-0808">Transferase</keyword>
<dbReference type="AlphaFoldDB" id="A0A6J1ANM1"/>
<accession>A0A6J1ANM1</accession>
<proteinExistence type="inferred from homology"/>
<reference evidence="14" key="1">
    <citation type="submission" date="2025-08" db="UniProtKB">
        <authorList>
            <consortium name="RefSeq"/>
        </authorList>
    </citation>
    <scope>IDENTIFICATION</scope>
    <source>
        <tissue evidence="14">Leaf</tissue>
    </source>
</reference>
<dbReference type="GO" id="GO:0019432">
    <property type="term" value="P:triglyceride biosynthetic process"/>
    <property type="evidence" value="ECO:0007669"/>
    <property type="project" value="UniProtKB-UniPathway"/>
</dbReference>
<keyword evidence="7" id="KW-0012">Acyltransferase</keyword>
<dbReference type="OrthoDB" id="619536at2759"/>
<dbReference type="Gene3D" id="3.30.559.10">
    <property type="entry name" value="Chloramphenicol acetyltransferase-like domain"/>
    <property type="match status" value="1"/>
</dbReference>
<dbReference type="Proteomes" id="UP000504621">
    <property type="component" value="Unplaced"/>
</dbReference>
<evidence type="ECO:0000256" key="3">
    <source>
        <dbReference type="ARBA" id="ARBA00004771"/>
    </source>
</evidence>
<name>A0A6J1ANM1_9ROSI</name>
<evidence type="ECO:0000259" key="12">
    <source>
        <dbReference type="Pfam" id="PF06974"/>
    </source>
</evidence>
<dbReference type="GO" id="GO:0004144">
    <property type="term" value="F:diacylglycerol O-acyltransferase activity"/>
    <property type="evidence" value="ECO:0007669"/>
    <property type="project" value="UniProtKB-EC"/>
</dbReference>
<dbReference type="GO" id="GO:0005789">
    <property type="term" value="C:endoplasmic reticulum membrane"/>
    <property type="evidence" value="ECO:0007669"/>
    <property type="project" value="UniProtKB-SubCell"/>
</dbReference>
<evidence type="ECO:0000259" key="11">
    <source>
        <dbReference type="Pfam" id="PF03007"/>
    </source>
</evidence>
<feature type="domain" description="O-acyltransferase WSD1 C-terminal" evidence="12">
    <location>
        <begin position="344"/>
        <end position="482"/>
    </location>
</feature>
<dbReference type="RefSeq" id="XP_021288578.1">
    <property type="nucleotide sequence ID" value="XM_021432903.1"/>
</dbReference>
<dbReference type="InterPro" id="IPR023213">
    <property type="entry name" value="CAT-like_dom_sf"/>
</dbReference>
<dbReference type="PANTHER" id="PTHR31650">
    <property type="entry name" value="O-ACYLTRANSFERASE (WSD1-LIKE) FAMILY PROTEIN"/>
    <property type="match status" value="1"/>
</dbReference>
<organism evidence="13 14">
    <name type="scientific">Herrania umbratica</name>
    <dbReference type="NCBI Taxonomy" id="108875"/>
    <lineage>
        <taxon>Eukaryota</taxon>
        <taxon>Viridiplantae</taxon>
        <taxon>Streptophyta</taxon>
        <taxon>Embryophyta</taxon>
        <taxon>Tracheophyta</taxon>
        <taxon>Spermatophyta</taxon>
        <taxon>Magnoliopsida</taxon>
        <taxon>eudicotyledons</taxon>
        <taxon>Gunneridae</taxon>
        <taxon>Pentapetalae</taxon>
        <taxon>rosids</taxon>
        <taxon>malvids</taxon>
        <taxon>Malvales</taxon>
        <taxon>Malvaceae</taxon>
        <taxon>Byttnerioideae</taxon>
        <taxon>Herrania</taxon>
    </lineage>
</organism>
<evidence type="ECO:0000256" key="10">
    <source>
        <dbReference type="ARBA" id="ARBA00048109"/>
    </source>
</evidence>
<comment type="subcellular location">
    <subcellularLocation>
        <location evidence="1">Cell membrane</location>
        <topology evidence="1">Single-pass membrane protein</topology>
    </subcellularLocation>
    <subcellularLocation>
        <location evidence="2">Endoplasmic reticulum membrane</location>
    </subcellularLocation>
</comment>
<evidence type="ECO:0000256" key="7">
    <source>
        <dbReference type="ARBA" id="ARBA00023315"/>
    </source>
</evidence>
<keyword evidence="13" id="KW-1185">Reference proteome</keyword>
<dbReference type="Pfam" id="PF06974">
    <property type="entry name" value="WS_DGAT_C"/>
    <property type="match status" value="1"/>
</dbReference>
<evidence type="ECO:0000313" key="14">
    <source>
        <dbReference type="RefSeq" id="XP_021288578.1"/>
    </source>
</evidence>
<sequence length="504" mass="56728">MDIIGLRSGSHFGLKQIKVTGEMEEGRSVSGEEEEPLSPMACMFHEPDSNVYIITIVGFKNPIEPNSFKANLVHTLLKHPRFSSVQVADENNGGELKWVQTEVELEKHVIVPKVDEEMASQGAADKFIEEYIANMSKTKISMSIPMWDCHILNLKTSDAESVLVLRVHHSLGDGTSLMSLLISCSRKLSDPLALPTFPAMKKKPMATTTWLCFWIRLWSFFLLIWNTLVDVLVCVTTLYFYKDTLTPLKPPSRSVACTPGRIVRRTFSLDDVKSVKNATNTTVNDVVLAITQAGKAKRNEAGREWEDNLPNNIRVRATLFINLRSSPGIYALGEMLKKNSKAQWGNKIGYVLFPFTIALKDNPLDYIRDVKAAMDRKKASLEAKFRLLMATVFVRFYLTRLAKFPSTTMWFSNVAGPQDEITIFGNQVAYIAPSLYGQPVALTIHVVSYAKKMNMVLSVDDNIIPDPYQLCDDLEESLKLIKKSVISQQLRIMKGHFQLVRAIS</sequence>
<dbReference type="PANTHER" id="PTHR31650:SF38">
    <property type="entry name" value="O-ACYLTRANSFERASE WSD1-LIKE"/>
    <property type="match status" value="1"/>
</dbReference>
<dbReference type="GeneID" id="110419791"/>
<dbReference type="InterPro" id="IPR004255">
    <property type="entry name" value="O-acyltransferase_WSD1_N"/>
</dbReference>
<dbReference type="GO" id="GO:0047196">
    <property type="term" value="F:long-chain-alcohol O-fatty-acyltransferase activity"/>
    <property type="evidence" value="ECO:0007669"/>
    <property type="project" value="UniProtKB-EC"/>
</dbReference>
<dbReference type="UniPathway" id="UPA00282"/>
<dbReference type="SUPFAM" id="SSF52777">
    <property type="entry name" value="CoA-dependent acyltransferases"/>
    <property type="match status" value="1"/>
</dbReference>
<dbReference type="InterPro" id="IPR045034">
    <property type="entry name" value="O-acyltransferase_WSD1-like"/>
</dbReference>
<dbReference type="GO" id="GO:0005886">
    <property type="term" value="C:plasma membrane"/>
    <property type="evidence" value="ECO:0007669"/>
    <property type="project" value="UniProtKB-SubCell"/>
</dbReference>
<comment type="similarity">
    <text evidence="8">In the N-terminal section; belongs to the long-chain O-acyltransferase family.</text>
</comment>
<evidence type="ECO:0000256" key="5">
    <source>
        <dbReference type="ARBA" id="ARBA00022679"/>
    </source>
</evidence>
<dbReference type="InterPro" id="IPR009721">
    <property type="entry name" value="O-acyltransferase_WSD1_C"/>
</dbReference>
<evidence type="ECO:0000256" key="9">
    <source>
        <dbReference type="ARBA" id="ARBA00047604"/>
    </source>
</evidence>
<evidence type="ECO:0000256" key="6">
    <source>
        <dbReference type="ARBA" id="ARBA00022824"/>
    </source>
</evidence>
<comment type="pathway">
    <text evidence="3">Glycerolipid metabolism; triacylglycerol biosynthesis.</text>
</comment>
<keyword evidence="6" id="KW-0256">Endoplasmic reticulum</keyword>
<evidence type="ECO:0000256" key="4">
    <source>
        <dbReference type="ARBA" id="ARBA00005189"/>
    </source>
</evidence>
<evidence type="ECO:0000256" key="8">
    <source>
        <dbReference type="ARBA" id="ARBA00024360"/>
    </source>
</evidence>